<dbReference type="AlphaFoldDB" id="A0A4Z2EF29"/>
<gene>
    <name evidence="2" type="ORF">EYF80_062503</name>
</gene>
<feature type="region of interest" description="Disordered" evidence="1">
    <location>
        <begin position="75"/>
        <end position="103"/>
    </location>
</feature>
<feature type="compositionally biased region" description="Low complexity" evidence="1">
    <location>
        <begin position="81"/>
        <end position="94"/>
    </location>
</feature>
<name>A0A4Z2EF29_9TELE</name>
<accession>A0A4Z2EF29</accession>
<proteinExistence type="predicted"/>
<reference evidence="2 3" key="1">
    <citation type="submission" date="2019-03" db="EMBL/GenBank/DDBJ databases">
        <title>First draft genome of Liparis tanakae, snailfish: a comprehensive survey of snailfish specific genes.</title>
        <authorList>
            <person name="Kim W."/>
            <person name="Song I."/>
            <person name="Jeong J.-H."/>
            <person name="Kim D."/>
            <person name="Kim S."/>
            <person name="Ryu S."/>
            <person name="Song J.Y."/>
            <person name="Lee S.K."/>
        </authorList>
    </citation>
    <scope>NUCLEOTIDE SEQUENCE [LARGE SCALE GENOMIC DNA]</scope>
    <source>
        <tissue evidence="2">Muscle</tissue>
    </source>
</reference>
<dbReference type="Proteomes" id="UP000314294">
    <property type="component" value="Unassembled WGS sequence"/>
</dbReference>
<keyword evidence="3" id="KW-1185">Reference proteome</keyword>
<evidence type="ECO:0000313" key="2">
    <source>
        <dbReference type="EMBL" id="TNN27353.1"/>
    </source>
</evidence>
<dbReference type="EMBL" id="SRLO01008420">
    <property type="protein sequence ID" value="TNN27353.1"/>
    <property type="molecule type" value="Genomic_DNA"/>
</dbReference>
<evidence type="ECO:0000256" key="1">
    <source>
        <dbReference type="SAM" id="MobiDB-lite"/>
    </source>
</evidence>
<sequence>MTRERHSFQELMPQSRTFKFRIEPVDDLWRAGLYLLRFSHSSKTTENALDTELSDPTGGVHGYTCAEDDYPVHNQHRYHSDYSSSSESPSVTSSDLDYRHGKR</sequence>
<evidence type="ECO:0000313" key="3">
    <source>
        <dbReference type="Proteomes" id="UP000314294"/>
    </source>
</evidence>
<organism evidence="2 3">
    <name type="scientific">Liparis tanakae</name>
    <name type="common">Tanaka's snailfish</name>
    <dbReference type="NCBI Taxonomy" id="230148"/>
    <lineage>
        <taxon>Eukaryota</taxon>
        <taxon>Metazoa</taxon>
        <taxon>Chordata</taxon>
        <taxon>Craniata</taxon>
        <taxon>Vertebrata</taxon>
        <taxon>Euteleostomi</taxon>
        <taxon>Actinopterygii</taxon>
        <taxon>Neopterygii</taxon>
        <taxon>Teleostei</taxon>
        <taxon>Neoteleostei</taxon>
        <taxon>Acanthomorphata</taxon>
        <taxon>Eupercaria</taxon>
        <taxon>Perciformes</taxon>
        <taxon>Cottioidei</taxon>
        <taxon>Cottales</taxon>
        <taxon>Liparidae</taxon>
        <taxon>Liparis</taxon>
    </lineage>
</organism>
<comment type="caution">
    <text evidence="2">The sequence shown here is derived from an EMBL/GenBank/DDBJ whole genome shotgun (WGS) entry which is preliminary data.</text>
</comment>
<protein>
    <submittedName>
        <fullName evidence="2">Uncharacterized protein</fullName>
    </submittedName>
</protein>